<dbReference type="AlphaFoldDB" id="A0A4R1SBB6"/>
<evidence type="ECO:0000256" key="1">
    <source>
        <dbReference type="SAM" id="MobiDB-lite"/>
    </source>
</evidence>
<evidence type="ECO:0000313" key="3">
    <source>
        <dbReference type="Proteomes" id="UP000295008"/>
    </source>
</evidence>
<reference evidence="2 3" key="1">
    <citation type="submission" date="2019-03" db="EMBL/GenBank/DDBJ databases">
        <title>Genomic Encyclopedia of Type Strains, Phase IV (KMG-IV): sequencing the most valuable type-strain genomes for metagenomic binning, comparative biology and taxonomic classification.</title>
        <authorList>
            <person name="Goeker M."/>
        </authorList>
    </citation>
    <scope>NUCLEOTIDE SEQUENCE [LARGE SCALE GENOMIC DNA]</scope>
    <source>
        <strain evidence="2 3">LX-B</strain>
    </source>
</reference>
<organism evidence="2 3">
    <name type="scientific">Hydrogenispora ethanolica</name>
    <dbReference type="NCBI Taxonomy" id="1082276"/>
    <lineage>
        <taxon>Bacteria</taxon>
        <taxon>Bacillati</taxon>
        <taxon>Bacillota</taxon>
        <taxon>Hydrogenispora</taxon>
    </lineage>
</organism>
<gene>
    <name evidence="2" type="ORF">EDC14_100243</name>
</gene>
<dbReference type="EMBL" id="SLUN01000002">
    <property type="protein sequence ID" value="TCL76290.1"/>
    <property type="molecule type" value="Genomic_DNA"/>
</dbReference>
<accession>A0A4R1SBB6</accession>
<comment type="caution">
    <text evidence="2">The sequence shown here is derived from an EMBL/GenBank/DDBJ whole genome shotgun (WGS) entry which is preliminary data.</text>
</comment>
<sequence>MPLLQTELPLLQTELPLLQTELPLLQTELPLLQTELPKPPAICRRLRPLVGLRPQDSQRNRDCDRNPIQDFRSARKC</sequence>
<name>A0A4R1SBB6_HYDET</name>
<proteinExistence type="predicted"/>
<dbReference type="Proteomes" id="UP000295008">
    <property type="component" value="Unassembled WGS sequence"/>
</dbReference>
<protein>
    <submittedName>
        <fullName evidence="2">Uncharacterized protein</fullName>
    </submittedName>
</protein>
<feature type="compositionally biased region" description="Basic and acidic residues" evidence="1">
    <location>
        <begin position="56"/>
        <end position="67"/>
    </location>
</feature>
<dbReference type="RefSeq" id="WP_165907721.1">
    <property type="nucleotide sequence ID" value="NZ_SLUN01000002.1"/>
</dbReference>
<feature type="region of interest" description="Disordered" evidence="1">
    <location>
        <begin position="54"/>
        <end position="77"/>
    </location>
</feature>
<keyword evidence="3" id="KW-1185">Reference proteome</keyword>
<evidence type="ECO:0000313" key="2">
    <source>
        <dbReference type="EMBL" id="TCL76290.1"/>
    </source>
</evidence>